<protein>
    <submittedName>
        <fullName evidence="1">Uncharacterized protein</fullName>
    </submittedName>
</protein>
<name>A0A8J2M2X7_9BILA</name>
<dbReference type="EMBL" id="CAKAEH010001698">
    <property type="protein sequence ID" value="CAG9538748.1"/>
    <property type="molecule type" value="Genomic_DNA"/>
</dbReference>
<dbReference type="Proteomes" id="UP000746747">
    <property type="component" value="Unassembled WGS sequence"/>
</dbReference>
<proteinExistence type="predicted"/>
<comment type="caution">
    <text evidence="1">The sequence shown here is derived from an EMBL/GenBank/DDBJ whole genome shotgun (WGS) entry which is preliminary data.</text>
</comment>
<gene>
    <name evidence="1" type="ORF">CJOHNSTONI_LOCUS8422</name>
</gene>
<organism evidence="1 2">
    <name type="scientific">Cercopithifilaria johnstoni</name>
    <dbReference type="NCBI Taxonomy" id="2874296"/>
    <lineage>
        <taxon>Eukaryota</taxon>
        <taxon>Metazoa</taxon>
        <taxon>Ecdysozoa</taxon>
        <taxon>Nematoda</taxon>
        <taxon>Chromadorea</taxon>
        <taxon>Rhabditida</taxon>
        <taxon>Spirurina</taxon>
        <taxon>Spiruromorpha</taxon>
        <taxon>Filarioidea</taxon>
        <taxon>Onchocercidae</taxon>
        <taxon>Cercopithifilaria</taxon>
    </lineage>
</organism>
<accession>A0A8J2M2X7</accession>
<sequence>MPETVKYISKKAKLRSSILLTSEALISGQALLRLGPCHRSCSCGCGCNCGVDISVSHRIVCVLFVVRCHYHSLLRSQCCTIFTASISGSVPRVSSLSQLFPNFALNDCRISSQIFGLSVRGSSSGCIYGRGDESG</sequence>
<keyword evidence="2" id="KW-1185">Reference proteome</keyword>
<evidence type="ECO:0000313" key="1">
    <source>
        <dbReference type="EMBL" id="CAG9538748.1"/>
    </source>
</evidence>
<evidence type="ECO:0000313" key="2">
    <source>
        <dbReference type="Proteomes" id="UP000746747"/>
    </source>
</evidence>
<reference evidence="1" key="1">
    <citation type="submission" date="2021-09" db="EMBL/GenBank/DDBJ databases">
        <authorList>
            <consortium name="Pathogen Informatics"/>
        </authorList>
    </citation>
    <scope>NUCLEOTIDE SEQUENCE</scope>
</reference>
<dbReference type="AlphaFoldDB" id="A0A8J2M2X7"/>